<dbReference type="PANTHER" id="PTHR44103:SF1">
    <property type="entry name" value="PROPROTEIN CONVERTASE P"/>
    <property type="match status" value="1"/>
</dbReference>
<protein>
    <recommendedName>
        <fullName evidence="4">VCBS repeat-containing protein</fullName>
    </recommendedName>
</protein>
<comment type="caution">
    <text evidence="2">The sequence shown here is derived from an EMBL/GenBank/DDBJ whole genome shotgun (WGS) entry which is preliminary data.</text>
</comment>
<dbReference type="Gene3D" id="2.130.10.130">
    <property type="entry name" value="Integrin alpha, N-terminal"/>
    <property type="match status" value="3"/>
</dbReference>
<proteinExistence type="predicted"/>
<reference evidence="2" key="2">
    <citation type="journal article" date="2021" name="Genome Biol. Evol.">
        <title>Developing a high-quality reference genome for a parasitic bivalve with doubly uniparental inheritance (Bivalvia: Unionida).</title>
        <authorList>
            <person name="Smith C.H."/>
        </authorList>
    </citation>
    <scope>NUCLEOTIDE SEQUENCE</scope>
    <source>
        <strain evidence="2">CHS0354</strain>
        <tissue evidence="2">Mantle</tissue>
    </source>
</reference>
<evidence type="ECO:0000256" key="1">
    <source>
        <dbReference type="ARBA" id="ARBA00022729"/>
    </source>
</evidence>
<name>A0AAE0TAH7_9BIVA</name>
<dbReference type="SUPFAM" id="SSF69318">
    <property type="entry name" value="Integrin alpha N-terminal domain"/>
    <property type="match status" value="3"/>
</dbReference>
<evidence type="ECO:0000313" key="2">
    <source>
        <dbReference type="EMBL" id="KAK3606815.1"/>
    </source>
</evidence>
<organism evidence="2 3">
    <name type="scientific">Potamilus streckersoni</name>
    <dbReference type="NCBI Taxonomy" id="2493646"/>
    <lineage>
        <taxon>Eukaryota</taxon>
        <taxon>Metazoa</taxon>
        <taxon>Spiralia</taxon>
        <taxon>Lophotrochozoa</taxon>
        <taxon>Mollusca</taxon>
        <taxon>Bivalvia</taxon>
        <taxon>Autobranchia</taxon>
        <taxon>Heteroconchia</taxon>
        <taxon>Palaeoheterodonta</taxon>
        <taxon>Unionida</taxon>
        <taxon>Unionoidea</taxon>
        <taxon>Unionidae</taxon>
        <taxon>Ambleminae</taxon>
        <taxon>Lampsilini</taxon>
        <taxon>Potamilus</taxon>
    </lineage>
</organism>
<keyword evidence="1" id="KW-0732">Signal</keyword>
<dbReference type="InterPro" id="IPR013517">
    <property type="entry name" value="FG-GAP"/>
</dbReference>
<dbReference type="Pfam" id="PF13517">
    <property type="entry name" value="FG-GAP_3"/>
    <property type="match status" value="3"/>
</dbReference>
<evidence type="ECO:0000313" key="3">
    <source>
        <dbReference type="Proteomes" id="UP001195483"/>
    </source>
</evidence>
<dbReference type="Proteomes" id="UP001195483">
    <property type="component" value="Unassembled WGS sequence"/>
</dbReference>
<dbReference type="AlphaFoldDB" id="A0AAE0TAH7"/>
<reference evidence="2" key="3">
    <citation type="submission" date="2023-05" db="EMBL/GenBank/DDBJ databases">
        <authorList>
            <person name="Smith C.H."/>
        </authorList>
    </citation>
    <scope>NUCLEOTIDE SEQUENCE</scope>
    <source>
        <strain evidence="2">CHS0354</strain>
        <tissue evidence="2">Mantle</tissue>
    </source>
</reference>
<accession>A0AAE0TAH7</accession>
<gene>
    <name evidence="2" type="ORF">CHS0354_018409</name>
</gene>
<sequence>MIIYTAENIERIAPAFDDWDGDGLTDILTGSADGGLRLFLNRGTAKEPRYMQSVLKDFSYETDVDGYSVPLFADLNGDGKKDLLTGSITGKIRYYQSRTDAEEKRALWSMSDNLLNYYAPVNYGSHSSVVLADVNGDNAADMITGEADGTLNLYINENKHLTTSPPNISFPTLSPELGDLNGDSFPDMLVCNGDGNLIYFRHNADRKNPAWILESYSFYNIRNTGRCAVRLIDFDRDSDLDLFTADSEGNMVYYENIGDKKVPKMIEADFPYGEKNFPKFSVPAFMDWRQNGVPSMIFGTADAGMYVIKDPLRSDYLRILANTKRGENTDISRYTHYVAEEIPYIRLNGTQGQLIPYTADYNSDGKTDLLIGTDRGEVLAYINVGYEQFEPLKQVVIEQVSNLPPVFDSGRIIANTGHKRVSLSVGDLDGDYDNDLVYGDDKGDIYWLRNSGDQFEFNFLPGDTFLLIKTGRQNVSPVLYDIDRDSDLDIIAGSKDGEFMLYENTGDRKNHSFTPVNGAFQNIRVSRNAVPAAVYLGGQGVSLIAGDILGKLSILRGTRPQGKNWRFELLNRISLSTDVGIAAAPFIGDMNIDGIPEIIIGSDSGRLTVLQSQGSFLSGAFQGKPDYVPRYNFPAGTFPALADTDDDSDADLLVGTMDGQIIYFNNTAVKEK</sequence>
<evidence type="ECO:0008006" key="4">
    <source>
        <dbReference type="Google" id="ProtNLM"/>
    </source>
</evidence>
<dbReference type="PANTHER" id="PTHR44103">
    <property type="entry name" value="PROPROTEIN CONVERTASE P"/>
    <property type="match status" value="1"/>
</dbReference>
<keyword evidence="3" id="KW-1185">Reference proteome</keyword>
<dbReference type="EMBL" id="JAEAOA010001141">
    <property type="protein sequence ID" value="KAK3606815.1"/>
    <property type="molecule type" value="Genomic_DNA"/>
</dbReference>
<dbReference type="InterPro" id="IPR028994">
    <property type="entry name" value="Integrin_alpha_N"/>
</dbReference>
<reference evidence="2" key="1">
    <citation type="journal article" date="2021" name="Genome Biol. Evol.">
        <title>A High-Quality Reference Genome for a Parasitic Bivalve with Doubly Uniparental Inheritance (Bivalvia: Unionida).</title>
        <authorList>
            <person name="Smith C.H."/>
        </authorList>
    </citation>
    <scope>NUCLEOTIDE SEQUENCE</scope>
    <source>
        <strain evidence="2">CHS0354</strain>
    </source>
</reference>